<organism evidence="2 3">
    <name type="scientific">Streptomyces zinciresistens K42</name>
    <dbReference type="NCBI Taxonomy" id="700597"/>
    <lineage>
        <taxon>Bacteria</taxon>
        <taxon>Bacillati</taxon>
        <taxon>Actinomycetota</taxon>
        <taxon>Actinomycetes</taxon>
        <taxon>Kitasatosporales</taxon>
        <taxon>Streptomycetaceae</taxon>
        <taxon>Streptomyces</taxon>
    </lineage>
</organism>
<sequence>MAARQRRRALPLPITLVFAAALAFLMTQILGIKAGATAAAAALIVGSCRTSPGRNSWAIGAAGERRTARLLFPLIWTRRYAVLHDRAVPKSRANLDHLIVGRSGLIYVDTKNWTSVTSKVRVKSNGQLWYGDYSQGPAVATVRWEAEQVRRVLGWPVHAVIAVHGARVPGGRIHLDGVTVVQARDLRRYIRSLPDAPGWDRALIRETTRIADTRLAPASAR</sequence>
<dbReference type="OrthoDB" id="4246706at2"/>
<dbReference type="Pfam" id="PF08378">
    <property type="entry name" value="NERD"/>
    <property type="match status" value="1"/>
</dbReference>
<evidence type="ECO:0000313" key="3">
    <source>
        <dbReference type="Proteomes" id="UP000004217"/>
    </source>
</evidence>
<comment type="caution">
    <text evidence="2">The sequence shown here is derived from an EMBL/GenBank/DDBJ whole genome shotgun (WGS) entry which is preliminary data.</text>
</comment>
<dbReference type="Proteomes" id="UP000004217">
    <property type="component" value="Unassembled WGS sequence"/>
</dbReference>
<dbReference type="InterPro" id="IPR011528">
    <property type="entry name" value="NERD"/>
</dbReference>
<dbReference type="PATRIC" id="fig|700597.3.peg.2718"/>
<name>G2GB99_9ACTN</name>
<reference evidence="2 3" key="1">
    <citation type="submission" date="2011-08" db="EMBL/GenBank/DDBJ databases">
        <authorList>
            <person name="Lin Y."/>
            <person name="Hao X."/>
            <person name="Johnstone L."/>
            <person name="Miller S.J."/>
            <person name="Wei G."/>
            <person name="Rensing C."/>
        </authorList>
    </citation>
    <scope>NUCLEOTIDE SEQUENCE [LARGE SCALE GENOMIC DNA]</scope>
    <source>
        <strain evidence="2 3">K42</strain>
    </source>
</reference>
<accession>G2GB99</accession>
<feature type="domain" description="NERD" evidence="1">
    <location>
        <begin position="60"/>
        <end position="162"/>
    </location>
</feature>
<evidence type="ECO:0000313" key="2">
    <source>
        <dbReference type="EMBL" id="EGX59195.1"/>
    </source>
</evidence>
<gene>
    <name evidence="2" type="ORF">SZN_13866</name>
</gene>
<dbReference type="AlphaFoldDB" id="G2GB99"/>
<evidence type="ECO:0000259" key="1">
    <source>
        <dbReference type="Pfam" id="PF08378"/>
    </source>
</evidence>
<protein>
    <submittedName>
        <fullName evidence="2">NERD domain-containing protein</fullName>
    </submittedName>
</protein>
<keyword evidence="3" id="KW-1185">Reference proteome</keyword>
<dbReference type="EMBL" id="AGBF01000035">
    <property type="protein sequence ID" value="EGX59195.1"/>
    <property type="molecule type" value="Genomic_DNA"/>
</dbReference>
<proteinExistence type="predicted"/>